<comment type="caution">
    <text evidence="3">The sequence shown here is derived from an EMBL/GenBank/DDBJ whole genome shotgun (WGS) entry which is preliminary data.</text>
</comment>
<feature type="signal peptide" evidence="2">
    <location>
        <begin position="1"/>
        <end position="15"/>
    </location>
</feature>
<name>A0A439DJ04_9PEZI</name>
<feature type="compositionally biased region" description="Pro residues" evidence="1">
    <location>
        <begin position="165"/>
        <end position="186"/>
    </location>
</feature>
<feature type="region of interest" description="Disordered" evidence="1">
    <location>
        <begin position="39"/>
        <end position="198"/>
    </location>
</feature>
<evidence type="ECO:0000313" key="3">
    <source>
        <dbReference type="EMBL" id="RWA14390.1"/>
    </source>
</evidence>
<keyword evidence="2" id="KW-0732">Signal</keyword>
<evidence type="ECO:0000256" key="1">
    <source>
        <dbReference type="SAM" id="MobiDB-lite"/>
    </source>
</evidence>
<dbReference type="EMBL" id="RYZI01000009">
    <property type="protein sequence ID" value="RWA14390.1"/>
    <property type="molecule type" value="Genomic_DNA"/>
</dbReference>
<gene>
    <name evidence="3" type="ORF">EKO27_g741</name>
</gene>
<reference evidence="3 4" key="1">
    <citation type="submission" date="2018-12" db="EMBL/GenBank/DDBJ databases">
        <title>Draft genome sequence of Xylaria grammica IHI A82.</title>
        <authorList>
            <person name="Buettner E."/>
            <person name="Kellner H."/>
        </authorList>
    </citation>
    <scope>NUCLEOTIDE SEQUENCE [LARGE SCALE GENOMIC DNA]</scope>
    <source>
        <strain evidence="3 4">IHI A82</strain>
    </source>
</reference>
<dbReference type="Proteomes" id="UP000286045">
    <property type="component" value="Unassembled WGS sequence"/>
</dbReference>
<evidence type="ECO:0000256" key="2">
    <source>
        <dbReference type="SAM" id="SignalP"/>
    </source>
</evidence>
<feature type="chain" id="PRO_5019558978" evidence="2">
    <location>
        <begin position="16"/>
        <end position="198"/>
    </location>
</feature>
<feature type="compositionally biased region" description="Gly residues" evidence="1">
    <location>
        <begin position="119"/>
        <end position="141"/>
    </location>
</feature>
<feature type="compositionally biased region" description="Pro residues" evidence="1">
    <location>
        <begin position="74"/>
        <end position="95"/>
    </location>
</feature>
<organism evidence="3 4">
    <name type="scientific">Xylaria grammica</name>
    <dbReference type="NCBI Taxonomy" id="363999"/>
    <lineage>
        <taxon>Eukaryota</taxon>
        <taxon>Fungi</taxon>
        <taxon>Dikarya</taxon>
        <taxon>Ascomycota</taxon>
        <taxon>Pezizomycotina</taxon>
        <taxon>Sordariomycetes</taxon>
        <taxon>Xylariomycetidae</taxon>
        <taxon>Xylariales</taxon>
        <taxon>Xylariaceae</taxon>
        <taxon>Xylaria</taxon>
    </lineage>
</organism>
<keyword evidence="4" id="KW-1185">Reference proteome</keyword>
<dbReference type="AlphaFoldDB" id="A0A439DJ04"/>
<evidence type="ECO:0000313" key="4">
    <source>
        <dbReference type="Proteomes" id="UP000286045"/>
    </source>
</evidence>
<protein>
    <submittedName>
        <fullName evidence="3">Uncharacterized protein</fullName>
    </submittedName>
</protein>
<proteinExistence type="predicted"/>
<sequence length="198" mass="20136">MRAIIALAFFGLCTAAPLHRHQEDLDIHAIATPAAPDLRLRHGTEPATPPSGSGQLGPGGDSPGEALQLRQEPAPQPTPEPAPQPQPGQPTPSPGAPGNVQRITFAQRGLPIPPVGGPPYLGGGSPYPGGGSPYPGGGVPGYGARKHSELKPQLNLHDSQGYTAPPLPPQPIQPYPIGGPPVPVPVPILRDPAAGGEP</sequence>
<accession>A0A439DJ04</accession>